<dbReference type="Proteomes" id="UP000228681">
    <property type="component" value="Unassembled WGS sequence"/>
</dbReference>
<feature type="active site" description="Schiff-base intermediate with substrate; via pyruvic acid" evidence="10">
    <location>
        <position position="61"/>
    </location>
</feature>
<dbReference type="InterPro" id="IPR017716">
    <property type="entry name" value="S-AdoMet_deCOase_pro-enz"/>
</dbReference>
<comment type="function">
    <text evidence="10">Catalyzes the decarboxylation of S-adenosylmethionine to S-adenosylmethioninamine (dcAdoMet), the propylamine donor required for the synthesis of the polyamines spermine and spermidine from the diamine putrescine.</text>
</comment>
<dbReference type="SUPFAM" id="SSF56276">
    <property type="entry name" value="S-adenosylmethionine decarboxylase"/>
    <property type="match status" value="1"/>
</dbReference>
<comment type="pathway">
    <text evidence="10">Amine and polyamine biosynthesis; S-adenosylmethioninamine biosynthesis; S-adenosylmethioninamine from S-adenosyl-L-methionine: step 1/1.</text>
</comment>
<evidence type="ECO:0000256" key="5">
    <source>
        <dbReference type="ARBA" id="ARBA00023115"/>
    </source>
</evidence>
<proteinExistence type="inferred from homology"/>
<evidence type="ECO:0000256" key="3">
    <source>
        <dbReference type="ARBA" id="ARBA00022813"/>
    </source>
</evidence>
<keyword evidence="6 10" id="KW-0865">Zymogen</keyword>
<comment type="similarity">
    <text evidence="10">Belongs to the prokaryotic AdoMetDC family. Type 1 subfamily.</text>
</comment>
<feature type="modified residue" description="Pyruvic acid (Ser); by autocatalysis" evidence="10">
    <location>
        <position position="61"/>
    </location>
</feature>
<dbReference type="GO" id="GO:0008295">
    <property type="term" value="P:spermidine biosynthetic process"/>
    <property type="evidence" value="ECO:0007669"/>
    <property type="project" value="UniProtKB-UniRule"/>
</dbReference>
<evidence type="ECO:0000256" key="8">
    <source>
        <dbReference type="ARBA" id="ARBA00023270"/>
    </source>
</evidence>
<evidence type="ECO:0000256" key="9">
    <source>
        <dbReference type="ARBA" id="ARBA00023317"/>
    </source>
</evidence>
<dbReference type="Gene3D" id="3.30.160.750">
    <property type="match status" value="1"/>
</dbReference>
<dbReference type="GO" id="GO:0004014">
    <property type="term" value="F:adenosylmethionine decarboxylase activity"/>
    <property type="evidence" value="ECO:0007669"/>
    <property type="project" value="UniProtKB-UniRule"/>
</dbReference>
<feature type="site" description="Cleavage (non-hydrolytic); by autolysis" evidence="10">
    <location>
        <begin position="60"/>
        <end position="61"/>
    </location>
</feature>
<organism evidence="11 12">
    <name type="scientific">Candidatus Nealsonbacteria bacterium CG23_combo_of_CG06-09_8_20_14_all_36_12</name>
    <dbReference type="NCBI Taxonomy" id="1974718"/>
    <lineage>
        <taxon>Bacteria</taxon>
        <taxon>Candidatus Nealsoniibacteriota</taxon>
    </lineage>
</organism>
<comment type="catalytic activity">
    <reaction evidence="10">
        <text>S-adenosyl-L-methionine + H(+) = S-adenosyl 3-(methylsulfanyl)propylamine + CO2</text>
        <dbReference type="Rhea" id="RHEA:15981"/>
        <dbReference type="ChEBI" id="CHEBI:15378"/>
        <dbReference type="ChEBI" id="CHEBI:16526"/>
        <dbReference type="ChEBI" id="CHEBI:57443"/>
        <dbReference type="ChEBI" id="CHEBI:59789"/>
        <dbReference type="EC" id="4.1.1.50"/>
    </reaction>
</comment>
<evidence type="ECO:0000313" key="11">
    <source>
        <dbReference type="EMBL" id="PIP24847.1"/>
    </source>
</evidence>
<keyword evidence="3 10" id="KW-0068">Autocatalytic cleavage</keyword>
<evidence type="ECO:0000313" key="12">
    <source>
        <dbReference type="Proteomes" id="UP000228681"/>
    </source>
</evidence>
<dbReference type="EMBL" id="PCRS01000036">
    <property type="protein sequence ID" value="PIP24847.1"/>
    <property type="molecule type" value="Genomic_DNA"/>
</dbReference>
<evidence type="ECO:0000256" key="4">
    <source>
        <dbReference type="ARBA" id="ARBA00023066"/>
    </source>
</evidence>
<feature type="active site" description="Proton acceptor; for processing activity" evidence="10">
    <location>
        <position position="66"/>
    </location>
</feature>
<keyword evidence="7 10" id="KW-0456">Lyase</keyword>
<dbReference type="PANTHER" id="PTHR33866:SF2">
    <property type="entry name" value="S-ADENOSYLMETHIONINE DECARBOXYLASE PROENZYME"/>
    <property type="match status" value="1"/>
</dbReference>
<gene>
    <name evidence="11" type="primary">speD</name>
    <name evidence="10" type="synonym">speH</name>
    <name evidence="11" type="ORF">COX34_02000</name>
</gene>
<dbReference type="PANTHER" id="PTHR33866">
    <property type="entry name" value="S-ADENOSYLMETHIONINE DECARBOXYLASE PROENZYME"/>
    <property type="match status" value="1"/>
</dbReference>
<dbReference type="GO" id="GO:0005829">
    <property type="term" value="C:cytosol"/>
    <property type="evidence" value="ECO:0007669"/>
    <property type="project" value="TreeGrafter"/>
</dbReference>
<dbReference type="UniPathway" id="UPA00331">
    <property type="reaction ID" value="UER00451"/>
</dbReference>
<dbReference type="NCBIfam" id="TIGR03330">
    <property type="entry name" value="SAM_DCase_Bsu"/>
    <property type="match status" value="1"/>
</dbReference>
<sequence length="113" mass="12841">MKYAGVHLIVEFWGCKKIESLKEIKKILVEATKKSRATLLSIQVHKFSPQGISGAVLLAESHISIHSWPELNYLAVDIFTCGKKVKPEIAIRVLRQHFQPKKVRIIKIKRGKA</sequence>
<dbReference type="InterPro" id="IPR003826">
    <property type="entry name" value="AdoMetDC_fam_prok"/>
</dbReference>
<comment type="PTM">
    <text evidence="10">Is synthesized initially as an inactive proenzyme. Formation of the active enzyme involves a self-maturation process in which the active site pyruvoyl group is generated from an internal serine residue via an autocatalytic post-translational modification. Two non-identical subunits are generated from the proenzyme in this reaction, and the pyruvate is formed at the N-terminus of the alpha chain, which is derived from the carboxyl end of the proenzyme. The post-translation cleavage follows an unusual pathway, termed non-hydrolytic serinolysis, in which the side chain hydroxyl group of the serine supplies its oxygen atom to form the C-terminus of the beta chain, while the remainder of the serine residue undergoes an oxidative deamination to produce ammonia and the pyruvoyl group blocking the N-terminus of the alpha chain.</text>
</comment>
<dbReference type="InterPro" id="IPR042284">
    <property type="entry name" value="AdoMetDC_N"/>
</dbReference>
<name>A0A2G9Z050_9BACT</name>
<feature type="active site" description="Proton donor; for catalytic activity" evidence="10">
    <location>
        <position position="81"/>
    </location>
</feature>
<comment type="subunit">
    <text evidence="10">Heterotetramer of two alpha and two beta chains arranged as a dimer of alpha/beta heterodimers.</text>
</comment>
<dbReference type="Pfam" id="PF02675">
    <property type="entry name" value="AdoMet_dc"/>
    <property type="match status" value="1"/>
</dbReference>
<protein>
    <recommendedName>
        <fullName evidence="10">S-adenosylmethionine decarboxylase proenzyme</fullName>
        <shortName evidence="10">AdoMetDC</shortName>
        <shortName evidence="10">SAMDC</shortName>
        <ecNumber evidence="10">4.1.1.50</ecNumber>
    </recommendedName>
    <component>
        <recommendedName>
            <fullName evidence="10">S-adenosylmethionine decarboxylase beta chain</fullName>
        </recommendedName>
    </component>
    <component>
        <recommendedName>
            <fullName evidence="10">S-adenosylmethionine decarboxylase alpha chain</fullName>
        </recommendedName>
    </component>
</protein>
<comment type="caution">
    <text evidence="11">The sequence shown here is derived from an EMBL/GenBank/DDBJ whole genome shotgun (WGS) entry which is preliminary data.</text>
</comment>
<evidence type="ECO:0000256" key="10">
    <source>
        <dbReference type="HAMAP-Rule" id="MF_00464"/>
    </source>
</evidence>
<evidence type="ECO:0000256" key="7">
    <source>
        <dbReference type="ARBA" id="ARBA00023239"/>
    </source>
</evidence>
<dbReference type="HAMAP" id="MF_00464">
    <property type="entry name" value="AdoMetDC_1"/>
    <property type="match status" value="1"/>
</dbReference>
<keyword evidence="2 10" id="KW-0210">Decarboxylase</keyword>
<keyword evidence="8 10" id="KW-0704">Schiff base</keyword>
<dbReference type="InterPro" id="IPR016067">
    <property type="entry name" value="S-AdoMet_deCO2ase_core"/>
</dbReference>
<keyword evidence="4 10" id="KW-0745">Spermidine biosynthesis</keyword>
<feature type="chain" id="PRO_5023252513" description="S-adenosylmethionine decarboxylase alpha chain" evidence="10">
    <location>
        <begin position="61"/>
        <end position="113"/>
    </location>
</feature>
<keyword evidence="5 10" id="KW-0620">Polyamine biosynthesis</keyword>
<evidence type="ECO:0000256" key="1">
    <source>
        <dbReference type="ARBA" id="ARBA00022691"/>
    </source>
</evidence>
<keyword evidence="9 10" id="KW-0670">Pyruvate</keyword>
<evidence type="ECO:0000256" key="2">
    <source>
        <dbReference type="ARBA" id="ARBA00022793"/>
    </source>
</evidence>
<feature type="chain" id="PRO_5023252511" description="S-adenosylmethionine decarboxylase beta chain" evidence="10">
    <location>
        <begin position="1"/>
        <end position="60"/>
    </location>
</feature>
<keyword evidence="1 10" id="KW-0949">S-adenosyl-L-methionine</keyword>
<accession>A0A2G9Z050</accession>
<dbReference type="Gene3D" id="3.30.360.110">
    <property type="entry name" value="S-adenosylmethionine decarboxylase domain"/>
    <property type="match status" value="1"/>
</dbReference>
<dbReference type="AlphaFoldDB" id="A0A2G9Z050"/>
<reference evidence="11 12" key="1">
    <citation type="submission" date="2017-09" db="EMBL/GenBank/DDBJ databases">
        <title>Depth-based differentiation of microbial function through sediment-hosted aquifers and enrichment of novel symbionts in the deep terrestrial subsurface.</title>
        <authorList>
            <person name="Probst A.J."/>
            <person name="Ladd B."/>
            <person name="Jarett J.K."/>
            <person name="Geller-Mcgrath D.E."/>
            <person name="Sieber C.M."/>
            <person name="Emerson J.B."/>
            <person name="Anantharaman K."/>
            <person name="Thomas B.C."/>
            <person name="Malmstrom R."/>
            <person name="Stieglmeier M."/>
            <person name="Klingl A."/>
            <person name="Woyke T."/>
            <person name="Ryan C.M."/>
            <person name="Banfield J.F."/>
        </authorList>
    </citation>
    <scope>NUCLEOTIDE SEQUENCE [LARGE SCALE GENOMIC DNA]</scope>
    <source>
        <strain evidence="11">CG23_combo_of_CG06-09_8_20_14_all_36_12</strain>
    </source>
</reference>
<evidence type="ECO:0000256" key="6">
    <source>
        <dbReference type="ARBA" id="ARBA00023145"/>
    </source>
</evidence>
<dbReference type="EC" id="4.1.1.50" evidence="10"/>
<comment type="cofactor">
    <cofactor evidence="10">
        <name>pyruvate</name>
        <dbReference type="ChEBI" id="CHEBI:15361"/>
    </cofactor>
    <text evidence="10">Binds 1 pyruvoyl group covalently per subunit.</text>
</comment>
<dbReference type="InterPro" id="IPR042286">
    <property type="entry name" value="AdoMetDC_C"/>
</dbReference>